<evidence type="ECO:0000256" key="3">
    <source>
        <dbReference type="ARBA" id="ARBA00022989"/>
    </source>
</evidence>
<accession>A0A2R6ACD6</accession>
<dbReference type="AlphaFoldDB" id="A0A2R6ACD6"/>
<feature type="transmembrane region" description="Helical" evidence="5">
    <location>
        <begin position="190"/>
        <end position="209"/>
    </location>
</feature>
<comment type="subcellular location">
    <subcellularLocation>
        <location evidence="1">Membrane</location>
        <topology evidence="1">Multi-pass membrane protein</topology>
    </subcellularLocation>
</comment>
<dbReference type="GO" id="GO:0009977">
    <property type="term" value="F:proton motive force dependent protein transmembrane transporter activity"/>
    <property type="evidence" value="ECO:0007669"/>
    <property type="project" value="TreeGrafter"/>
</dbReference>
<proteinExistence type="predicted"/>
<evidence type="ECO:0008006" key="8">
    <source>
        <dbReference type="Google" id="ProtNLM"/>
    </source>
</evidence>
<keyword evidence="3 5" id="KW-1133">Transmembrane helix</keyword>
<evidence type="ECO:0000256" key="5">
    <source>
        <dbReference type="SAM" id="Phobius"/>
    </source>
</evidence>
<dbReference type="GO" id="GO:0033281">
    <property type="term" value="C:TAT protein transport complex"/>
    <property type="evidence" value="ECO:0007669"/>
    <property type="project" value="TreeGrafter"/>
</dbReference>
<protein>
    <recommendedName>
        <fullName evidence="8">Sec-independent protein translocase protein TatC</fullName>
    </recommendedName>
</protein>
<evidence type="ECO:0000256" key="2">
    <source>
        <dbReference type="ARBA" id="ARBA00022692"/>
    </source>
</evidence>
<feature type="transmembrane region" description="Helical" evidence="5">
    <location>
        <begin position="105"/>
        <end position="130"/>
    </location>
</feature>
<keyword evidence="4 5" id="KW-0472">Membrane</keyword>
<dbReference type="InterPro" id="IPR002033">
    <property type="entry name" value="TatC"/>
</dbReference>
<comment type="caution">
    <text evidence="6">The sequence shown here is derived from an EMBL/GenBank/DDBJ whole genome shotgun (WGS) entry which is preliminary data.</text>
</comment>
<keyword evidence="2 5" id="KW-0812">Transmembrane</keyword>
<gene>
    <name evidence="6" type="ORF">B9Q01_02280</name>
</gene>
<evidence type="ECO:0000256" key="4">
    <source>
        <dbReference type="ARBA" id="ARBA00023136"/>
    </source>
</evidence>
<feature type="transmembrane region" description="Helical" evidence="5">
    <location>
        <begin position="150"/>
        <end position="178"/>
    </location>
</feature>
<feature type="transmembrane region" description="Helical" evidence="5">
    <location>
        <begin position="64"/>
        <end position="85"/>
    </location>
</feature>
<dbReference type="PRINTS" id="PR01840">
    <property type="entry name" value="TATCFAMILY"/>
</dbReference>
<dbReference type="PANTHER" id="PTHR30371:SF0">
    <property type="entry name" value="SEC-INDEPENDENT PROTEIN TRANSLOCASE PROTEIN TATC, CHLOROPLASTIC-RELATED"/>
    <property type="match status" value="1"/>
</dbReference>
<organism evidence="6 7">
    <name type="scientific">Candidatus Marsarchaeota G1 archaeon OSP_D</name>
    <dbReference type="NCBI Taxonomy" id="1978155"/>
    <lineage>
        <taxon>Archaea</taxon>
        <taxon>Candidatus Marsarchaeota</taxon>
        <taxon>Candidatus Marsarchaeota group 1</taxon>
    </lineage>
</organism>
<dbReference type="Pfam" id="PF00902">
    <property type="entry name" value="TatC"/>
    <property type="match status" value="1"/>
</dbReference>
<sequence length="240" mass="27270">MCFLLSLRFFFFFTLKKTDFGDFSLYYPYPSFFKSISVQLFYSIRTHFVQNEFTLINVGSFDTLVAVLYVSALLAAIFSIPVWVYEISAFVSPALTKREKRVIRLIALPSIFLFLLGVFFAYEVVLPALFKILYLLTVALGVEPTMSVRTFVSIVIVYMLALGASFEIPMVMLALSYLRIVSYETWKRNWRWVVLICFFIALLISPGATGGLMETVIGLTLSSLYLLGLLLVKLLVKTPA</sequence>
<reference evidence="6 7" key="1">
    <citation type="submission" date="2017-04" db="EMBL/GenBank/DDBJ databases">
        <title>Novel microbial lineages endemic to geothermal iron-oxide mats fill important gaps in the evolutionary history of Archaea.</title>
        <authorList>
            <person name="Jay Z.J."/>
            <person name="Beam J.P."/>
            <person name="Dlakic M."/>
            <person name="Rusch D.B."/>
            <person name="Kozubal M.A."/>
            <person name="Inskeep W.P."/>
        </authorList>
    </citation>
    <scope>NUCLEOTIDE SEQUENCE [LARGE SCALE GENOMIC DNA]</scope>
    <source>
        <strain evidence="6">OSP_D</strain>
    </source>
</reference>
<dbReference type="GO" id="GO:0043953">
    <property type="term" value="P:protein transport by the Tat complex"/>
    <property type="evidence" value="ECO:0007669"/>
    <property type="project" value="TreeGrafter"/>
</dbReference>
<dbReference type="GO" id="GO:0065002">
    <property type="term" value="P:intracellular protein transmembrane transport"/>
    <property type="evidence" value="ECO:0007669"/>
    <property type="project" value="TreeGrafter"/>
</dbReference>
<evidence type="ECO:0000313" key="7">
    <source>
        <dbReference type="Proteomes" id="UP000240880"/>
    </source>
</evidence>
<dbReference type="Proteomes" id="UP000240880">
    <property type="component" value="Unassembled WGS sequence"/>
</dbReference>
<evidence type="ECO:0000256" key="1">
    <source>
        <dbReference type="ARBA" id="ARBA00004141"/>
    </source>
</evidence>
<dbReference type="PANTHER" id="PTHR30371">
    <property type="entry name" value="SEC-INDEPENDENT PROTEIN TRANSLOCASE PROTEIN TATC"/>
    <property type="match status" value="1"/>
</dbReference>
<feature type="transmembrane region" description="Helical" evidence="5">
    <location>
        <begin position="215"/>
        <end position="236"/>
    </location>
</feature>
<dbReference type="EMBL" id="NEXC01000008">
    <property type="protein sequence ID" value="PSN84072.1"/>
    <property type="molecule type" value="Genomic_DNA"/>
</dbReference>
<name>A0A2R6ACD6_9ARCH</name>
<evidence type="ECO:0000313" key="6">
    <source>
        <dbReference type="EMBL" id="PSN84072.1"/>
    </source>
</evidence>